<accession>A0A101XQZ9</accession>
<evidence type="ECO:0000313" key="2">
    <source>
        <dbReference type="EMBL" id="KUO95940.1"/>
    </source>
</evidence>
<feature type="signal peptide" evidence="1">
    <location>
        <begin position="1"/>
        <end position="32"/>
    </location>
</feature>
<proteinExistence type="predicted"/>
<name>A0A101XQZ9_9BACL</name>
<dbReference type="Proteomes" id="UP000053557">
    <property type="component" value="Unassembled WGS sequence"/>
</dbReference>
<dbReference type="RefSeq" id="WP_067715219.1">
    <property type="nucleotide sequence ID" value="NZ_LPVJ01000030.1"/>
</dbReference>
<gene>
    <name evidence="2" type="ORF">ATW55_02335</name>
</gene>
<dbReference type="EMBL" id="LPVJ01000030">
    <property type="protein sequence ID" value="KUO95940.1"/>
    <property type="molecule type" value="Genomic_DNA"/>
</dbReference>
<protein>
    <submittedName>
        <fullName evidence="2">Uncharacterized protein</fullName>
    </submittedName>
</protein>
<comment type="caution">
    <text evidence="2">The sequence shown here is derived from an EMBL/GenBank/DDBJ whole genome shotgun (WGS) entry which is preliminary data.</text>
</comment>
<feature type="chain" id="PRO_5007110218" evidence="1">
    <location>
        <begin position="33"/>
        <end position="147"/>
    </location>
</feature>
<keyword evidence="1" id="KW-0732">Signal</keyword>
<dbReference type="AlphaFoldDB" id="A0A101XQZ9"/>
<evidence type="ECO:0000256" key="1">
    <source>
        <dbReference type="SAM" id="SignalP"/>
    </source>
</evidence>
<organism evidence="2 3">
    <name type="scientific">Ferroacidibacillus organovorans</name>
    <dbReference type="NCBI Taxonomy" id="1765683"/>
    <lineage>
        <taxon>Bacteria</taxon>
        <taxon>Bacillati</taxon>
        <taxon>Bacillota</taxon>
        <taxon>Bacilli</taxon>
        <taxon>Bacillales</taxon>
        <taxon>Alicyclobacillaceae</taxon>
        <taxon>Ferroacidibacillus</taxon>
    </lineage>
</organism>
<sequence>MFRNIKKNFVTLVAGCIMLVLPVAVTSGSAFAATQSTTSSIAPNSTASSNYSWNLSPNTSSTFGPAIAVTNYENVGLELVQSSPSGNTVGWYRLDYTNGQPATAWNVVNGNQTSDYWVYWDVAPGSYELQVYNAGSGQLQGNGYLWY</sequence>
<keyword evidence="3" id="KW-1185">Reference proteome</keyword>
<reference evidence="2 3" key="1">
    <citation type="submission" date="2015-12" db="EMBL/GenBank/DDBJ databases">
        <title>Draft genome sequence of Acidibacillus ferrooxidans ITV001, isolated from a chalcopyrite acid mine drainage site in Brazil.</title>
        <authorList>
            <person name="Dall'Agnol H."/>
            <person name="Nancucheo I."/>
            <person name="Johnson B."/>
            <person name="Oliveira R."/>
            <person name="Leite L."/>
            <person name="Pylro V."/>
            <person name="Nunes G.L."/>
            <person name="Tzotzos G."/>
            <person name="Fernandes G.R."/>
            <person name="Dutra J."/>
            <person name="Orellana S.C."/>
            <person name="Oliveira G."/>
        </authorList>
    </citation>
    <scope>NUCLEOTIDE SEQUENCE [LARGE SCALE GENOMIC DNA]</scope>
    <source>
        <strain evidence="3">ITV01</strain>
    </source>
</reference>
<evidence type="ECO:0000313" key="3">
    <source>
        <dbReference type="Proteomes" id="UP000053557"/>
    </source>
</evidence>